<feature type="binding site" evidence="9">
    <location>
        <begin position="859"/>
        <end position="866"/>
    </location>
    <ligand>
        <name>ATP</name>
        <dbReference type="ChEBI" id="CHEBI:30616"/>
    </ligand>
</feature>
<dbReference type="eggNOG" id="COG1674">
    <property type="taxonomic scope" value="Bacteria"/>
</dbReference>
<dbReference type="GO" id="GO:0003677">
    <property type="term" value="F:DNA binding"/>
    <property type="evidence" value="ECO:0007669"/>
    <property type="project" value="InterPro"/>
</dbReference>
<evidence type="ECO:0000256" key="9">
    <source>
        <dbReference type="PROSITE-ProRule" id="PRU00289"/>
    </source>
</evidence>
<dbReference type="NCBIfam" id="TIGR03925">
    <property type="entry name" value="T7SS_EccC_b"/>
    <property type="match status" value="1"/>
</dbReference>
<dbReference type="STRING" id="1790.A5645_17935"/>
<feature type="transmembrane region" description="Helical" evidence="10">
    <location>
        <begin position="66"/>
        <end position="84"/>
    </location>
</feature>
<dbReference type="InterPro" id="IPR027417">
    <property type="entry name" value="P-loop_NTPase"/>
</dbReference>
<evidence type="ECO:0000256" key="10">
    <source>
        <dbReference type="SAM" id="Phobius"/>
    </source>
</evidence>
<evidence type="ECO:0000256" key="6">
    <source>
        <dbReference type="ARBA" id="ARBA00022840"/>
    </source>
</evidence>
<dbReference type="PROSITE" id="PS50901">
    <property type="entry name" value="FTSK"/>
    <property type="match status" value="3"/>
</dbReference>
<evidence type="ECO:0000259" key="11">
    <source>
        <dbReference type="PROSITE" id="PS50901"/>
    </source>
</evidence>
<sequence length="1360" mass="149099">MSKRGFVRGKRAQPTTVPPVRVAVAAPLALPEREPRNILLMIALPALLVGIIGTLVVMYASGVRSLQSGFFPMVGLVGFGALMFGGRFGRGRRITWGEQEKQRRSYLRQLDDDREEVQRAAHQQRRSQLFVHADPQRFDTLIGGPRMWERRPTDPDFLDVRLGVGVQQASESAVSLQWPDVPIGEELEPVTGGALRDFIVEQSKIRGIGKVLSLRSKPGFSFIAEDPIELHGLMRAMLCALAVYHSPHDLKLMVVTRHPEHWQWLVWLPHNQHDEMFDACGLRRLVFASPTELEEALDAELHRKGRGPWTPPATASPTSMPSTIEVSSALGPHWLIVDDNVGTPEQWEGVTGQKGMAGITVLRLATRVGVGVGFTDESQRFALRAGRLSHRNAFYAVADTLAGSTANRYARALARWSPMSADELSETESQGGELLRALGISDPRELDVEKLWAESRGRGDPRWAMVPVGVKQSGELQYVILRAKDFGGYGFHSVVIGTSGSGKSEYFLSLCSGIALTHSPESFIVIFVDMKFESAAQDLQGFPHVAGSLSNLGKDDRHLAERMRKAINGEISRRYRLFKDAGARDANEYEEMRLAGRDLEPVPILLVIIDEYLELFIHHPEWIDLVIHIGQEGRGCNVFFTLGGQRLDLSSLSKAKSNIAFRVALRAETAEDSRDVIGSDAALHLPSQENGYALLKVGPRDLDQFRCFYVSAPFVVPKRVTEVNQTVAMSFSQPRAYTWAYQPLSDSDSAALAVADEPAEPDEFLFHPDGFRKKKLVDVVRESLISHPARPPHQIWLPPLEVSEPIDALVARWRGRPWHVNYGRNPGLVFPLGVVDIPEEHDQRVHVVNAETDNIMVVATAQRGKSTTLMTLMTSAALMYRPERVTFFCIGASLFPVEDLPHVASVVSPTDAEGVSRTIASIEGLILAREASFKRYQIDVSEFRERRFGVDGPTGGGTDPDDKFGDVFLVIDNFSDLYDKDAAMGERAIAIARQGLSYGVHIMTSATAWLVGQKQQLVNVSNARIQLRLSNPDETQMGEGFERKKAARNTLDRPGFGLTREGFELLIGVPEVIGAAGDRVGTRDIGTLIAGVTGVGRVESLARLPERIGLAEVATAFVAGAGHADPLNIPFGIGETALQPVVLPARVVPNLLVVGRQSCGKTTTLAAIGQSVVARCTPEQAQITIIDPKTSLIGKIQGDHVRAYAYTADDIDTVIAELAELLWDRLPPSGLSQEELLSRGDWDGPHHFVLIDDEQELRPHGLLGKNAATAPLWGLIERSREIGLHVIASRLPGNWAGVAVTNPFLQKMTGSRAPTLFMDNDPAAVKVFGRTSAQQLPPGRGLLVTTDGVMEGVLVGDLQT</sequence>
<comment type="subcellular location">
    <subcellularLocation>
        <location evidence="1">Cell membrane</location>
        <topology evidence="1">Multi-pass membrane protein</topology>
    </subcellularLocation>
</comment>
<comment type="caution">
    <text evidence="12">The sequence shown here is derived from an EMBL/GenBank/DDBJ whole genome shotgun (WGS) entry which is preliminary data.</text>
</comment>
<dbReference type="RefSeq" id="WP_065119513.1">
    <property type="nucleotide sequence ID" value="NZ_LZKQ01000047.1"/>
</dbReference>
<keyword evidence="5 9" id="KW-0547">Nucleotide-binding</keyword>
<dbReference type="GO" id="GO:0005524">
    <property type="term" value="F:ATP binding"/>
    <property type="evidence" value="ECO:0007669"/>
    <property type="project" value="UniProtKB-UniRule"/>
</dbReference>
<keyword evidence="4" id="KW-0677">Repeat</keyword>
<dbReference type="Proteomes" id="UP000093795">
    <property type="component" value="Unassembled WGS sequence"/>
</dbReference>
<dbReference type="InterPro" id="IPR002543">
    <property type="entry name" value="FtsK_dom"/>
</dbReference>
<dbReference type="EMBL" id="LZKQ01000047">
    <property type="protein sequence ID" value="OBI90022.1"/>
    <property type="molecule type" value="Genomic_DNA"/>
</dbReference>
<evidence type="ECO:0000256" key="3">
    <source>
        <dbReference type="ARBA" id="ARBA00022692"/>
    </source>
</evidence>
<feature type="transmembrane region" description="Helical" evidence="10">
    <location>
        <begin position="38"/>
        <end position="60"/>
    </location>
</feature>
<gene>
    <name evidence="12" type="ORF">A9X01_12820</name>
</gene>
<dbReference type="NCBIfam" id="TIGR03924">
    <property type="entry name" value="T7SS_EccC_a"/>
    <property type="match status" value="1"/>
</dbReference>
<keyword evidence="7 10" id="KW-1133">Transmembrane helix</keyword>
<accession>A0A1A3CUH9</accession>
<dbReference type="OrthoDB" id="9807790at2"/>
<evidence type="ECO:0000256" key="2">
    <source>
        <dbReference type="ARBA" id="ARBA00022475"/>
    </source>
</evidence>
<organism evidence="12 13">
    <name type="scientific">Mycobacterium asiaticum</name>
    <dbReference type="NCBI Taxonomy" id="1790"/>
    <lineage>
        <taxon>Bacteria</taxon>
        <taxon>Bacillati</taxon>
        <taxon>Actinomycetota</taxon>
        <taxon>Actinomycetes</taxon>
        <taxon>Mycobacteriales</taxon>
        <taxon>Mycobacteriaceae</taxon>
        <taxon>Mycobacterium</taxon>
    </lineage>
</organism>
<dbReference type="GO" id="GO:0005886">
    <property type="term" value="C:plasma membrane"/>
    <property type="evidence" value="ECO:0007669"/>
    <property type="project" value="UniProtKB-SubCell"/>
</dbReference>
<feature type="domain" description="FtsK" evidence="11">
    <location>
        <begin position="476"/>
        <end position="674"/>
    </location>
</feature>
<keyword evidence="3 10" id="KW-0812">Transmembrane</keyword>
<dbReference type="Pfam" id="PF01580">
    <property type="entry name" value="FtsK_SpoIIIE"/>
    <property type="match status" value="3"/>
</dbReference>
<dbReference type="SUPFAM" id="SSF52540">
    <property type="entry name" value="P-loop containing nucleoside triphosphate hydrolases"/>
    <property type="match status" value="2"/>
</dbReference>
<protein>
    <submittedName>
        <fullName evidence="12">Type VII secretion protein EccC</fullName>
    </submittedName>
</protein>
<name>A0A1A3CUH9_MYCAS</name>
<proteinExistence type="predicted"/>
<evidence type="ECO:0000256" key="4">
    <source>
        <dbReference type="ARBA" id="ARBA00022737"/>
    </source>
</evidence>
<dbReference type="PANTHER" id="PTHR22683">
    <property type="entry name" value="SPORULATION PROTEIN RELATED"/>
    <property type="match status" value="1"/>
</dbReference>
<keyword evidence="8 10" id="KW-0472">Membrane</keyword>
<feature type="binding site" evidence="9">
    <location>
        <begin position="497"/>
        <end position="504"/>
    </location>
    <ligand>
        <name>ATP</name>
        <dbReference type="ChEBI" id="CHEBI:30616"/>
    </ligand>
</feature>
<keyword evidence="6 9" id="KW-0067">ATP-binding</keyword>
<dbReference type="Gene3D" id="3.40.50.300">
    <property type="entry name" value="P-loop containing nucleotide triphosphate hydrolases"/>
    <property type="match status" value="3"/>
</dbReference>
<feature type="domain" description="FtsK" evidence="11">
    <location>
        <begin position="842"/>
        <end position="1036"/>
    </location>
</feature>
<feature type="binding site" evidence="9">
    <location>
        <begin position="1155"/>
        <end position="1162"/>
    </location>
    <ligand>
        <name>ATP</name>
        <dbReference type="ChEBI" id="CHEBI:30616"/>
    </ligand>
</feature>
<evidence type="ECO:0000256" key="7">
    <source>
        <dbReference type="ARBA" id="ARBA00022989"/>
    </source>
</evidence>
<evidence type="ECO:0000256" key="5">
    <source>
        <dbReference type="ARBA" id="ARBA00022741"/>
    </source>
</evidence>
<dbReference type="PANTHER" id="PTHR22683:SF1">
    <property type="entry name" value="TYPE VII SECRETION SYSTEM PROTEIN ESSC"/>
    <property type="match status" value="1"/>
</dbReference>
<feature type="domain" description="FtsK" evidence="11">
    <location>
        <begin position="1138"/>
        <end position="1324"/>
    </location>
</feature>
<reference evidence="12 13" key="1">
    <citation type="submission" date="2016-06" db="EMBL/GenBank/DDBJ databases">
        <authorList>
            <person name="Kjaerup R.B."/>
            <person name="Dalgaard T.S."/>
            <person name="Juul-Madsen H.R."/>
        </authorList>
    </citation>
    <scope>NUCLEOTIDE SEQUENCE [LARGE SCALE GENOMIC DNA]</scope>
    <source>
        <strain evidence="12 13">1081914.2</strain>
    </source>
</reference>
<dbReference type="InterPro" id="IPR023837">
    <property type="entry name" value="EccCb-like_Actinobacteria"/>
</dbReference>
<dbReference type="InterPro" id="IPR023836">
    <property type="entry name" value="EccCa-like_Actinobacteria"/>
</dbReference>
<evidence type="ECO:0000256" key="1">
    <source>
        <dbReference type="ARBA" id="ARBA00004651"/>
    </source>
</evidence>
<evidence type="ECO:0000313" key="13">
    <source>
        <dbReference type="Proteomes" id="UP000093795"/>
    </source>
</evidence>
<evidence type="ECO:0000313" key="12">
    <source>
        <dbReference type="EMBL" id="OBI90022.1"/>
    </source>
</evidence>
<evidence type="ECO:0000256" key="8">
    <source>
        <dbReference type="ARBA" id="ARBA00023136"/>
    </source>
</evidence>
<dbReference type="InterPro" id="IPR050206">
    <property type="entry name" value="FtsK/SpoIIIE/SftA"/>
</dbReference>
<keyword evidence="2" id="KW-1003">Cell membrane</keyword>